<protein>
    <submittedName>
        <fullName evidence="1">Uncharacterized protein</fullName>
    </submittedName>
</protein>
<evidence type="ECO:0000313" key="2">
    <source>
        <dbReference type="Proteomes" id="UP000014316"/>
    </source>
</evidence>
<name>A0A829GC76_LACPA</name>
<dbReference type="AlphaFoldDB" id="A0A829GC76"/>
<dbReference type="Proteomes" id="UP000014316">
    <property type="component" value="Unassembled WGS sequence"/>
</dbReference>
<reference evidence="1 2" key="1">
    <citation type="journal article" date="2013" name="PLoS ONE">
        <title>Lactobacillus paracasei comparative genomics: towards species pan-genome definition and exploitation of diversity.</title>
        <authorList>
            <person name="Smokvina T."/>
            <person name="Wels M."/>
            <person name="Polka J."/>
            <person name="Chervaux C."/>
            <person name="Brisse S."/>
            <person name="Boekhorst J."/>
            <person name="van Hylckama Vlieg J.E."/>
            <person name="Siezen R.J."/>
        </authorList>
    </citation>
    <scope>NUCLEOTIDE SEQUENCE [LARGE SCALE GENOMIC DNA]</scope>
    <source>
        <strain evidence="1 2">Lpp123</strain>
    </source>
</reference>
<gene>
    <name evidence="1" type="ORF">Lpp123_06945</name>
</gene>
<evidence type="ECO:0000313" key="1">
    <source>
        <dbReference type="EMBL" id="EPC54991.1"/>
    </source>
</evidence>
<dbReference type="EMBL" id="ANJW01000407">
    <property type="protein sequence ID" value="EPC54991.1"/>
    <property type="molecule type" value="Genomic_DNA"/>
</dbReference>
<accession>A0A829GC76</accession>
<organism evidence="1 2">
    <name type="scientific">Lacticaseibacillus paracasei subsp. paracasei Lpp123</name>
    <dbReference type="NCBI Taxonomy" id="1256201"/>
    <lineage>
        <taxon>Bacteria</taxon>
        <taxon>Bacillati</taxon>
        <taxon>Bacillota</taxon>
        <taxon>Bacilli</taxon>
        <taxon>Lactobacillales</taxon>
        <taxon>Lactobacillaceae</taxon>
        <taxon>Lacticaseibacillus</taxon>
    </lineage>
</organism>
<comment type="caution">
    <text evidence="1">The sequence shown here is derived from an EMBL/GenBank/DDBJ whole genome shotgun (WGS) entry which is preliminary data.</text>
</comment>
<proteinExistence type="predicted"/>
<sequence length="49" mass="5705">MKAETPSAKRWRFCVIGKTICVKKLRKDVAILGNSMEKTKKNLEMIYFV</sequence>